<dbReference type="PANTHER" id="PTHR14334:SF1">
    <property type="entry name" value="B-CELL ANTIGEN RECEPTOR COMPLEX-ASSOCIATED PROTEIN ALPHA CHAIN"/>
    <property type="match status" value="1"/>
</dbReference>
<keyword evidence="3" id="KW-0812">Transmembrane</keyword>
<dbReference type="InterPro" id="IPR003598">
    <property type="entry name" value="Ig_sub2"/>
</dbReference>
<keyword evidence="3" id="KW-1133">Transmembrane helix</keyword>
<dbReference type="AlphaFoldDB" id="A0AA97KDD6"/>
<feature type="domain" description="Ig-like" evidence="5">
    <location>
        <begin position="178"/>
        <end position="253"/>
    </location>
</feature>
<keyword evidence="6" id="KW-1185">Reference proteome</keyword>
<evidence type="ECO:0000259" key="5">
    <source>
        <dbReference type="PROSITE" id="PS50835"/>
    </source>
</evidence>
<accession>A0AA97KDD6</accession>
<dbReference type="Pfam" id="PF13927">
    <property type="entry name" value="Ig_3"/>
    <property type="match status" value="2"/>
</dbReference>
<feature type="domain" description="Ig-like" evidence="5">
    <location>
        <begin position="63"/>
        <end position="143"/>
    </location>
</feature>
<feature type="region of interest" description="Disordered" evidence="2">
    <location>
        <begin position="313"/>
        <end position="338"/>
    </location>
</feature>
<feature type="signal peptide" evidence="4">
    <location>
        <begin position="1"/>
        <end position="24"/>
    </location>
</feature>
<dbReference type="PANTHER" id="PTHR14334">
    <property type="entry name" value="B-CELL ANTIGEN RECEPTOR COMPLEX-ASSOCIATED PROTEIN"/>
    <property type="match status" value="1"/>
</dbReference>
<dbReference type="InterPro" id="IPR036179">
    <property type="entry name" value="Ig-like_dom_sf"/>
</dbReference>
<evidence type="ECO:0000256" key="3">
    <source>
        <dbReference type="SAM" id="Phobius"/>
    </source>
</evidence>
<dbReference type="GO" id="GO:0050853">
    <property type="term" value="P:B cell receptor signaling pathway"/>
    <property type="evidence" value="ECO:0007669"/>
    <property type="project" value="TreeGrafter"/>
</dbReference>
<dbReference type="GO" id="GO:0030183">
    <property type="term" value="P:B cell differentiation"/>
    <property type="evidence" value="ECO:0007669"/>
    <property type="project" value="TreeGrafter"/>
</dbReference>
<feature type="region of interest" description="Disordered" evidence="2">
    <location>
        <begin position="364"/>
        <end position="386"/>
    </location>
</feature>
<dbReference type="Gene3D" id="2.60.40.10">
    <property type="entry name" value="Immunoglobulins"/>
    <property type="match status" value="2"/>
</dbReference>
<dbReference type="InterPro" id="IPR007110">
    <property type="entry name" value="Ig-like_dom"/>
</dbReference>
<sequence length="386" mass="42600">MRNLLPGKMFLLLLFLSYLHTALGENSSISMRQVRSVNGVNQPASRNSSMNASSILSRAALRLSVIQTPAALKVVEGSTLHMECSFQGNVTFWSIQWFKDGNKIALTNKDLMTIMTNATLRSSNLSLSKTVVADSGFYTCKVSVHKVGDFCSNGTQLTVDEIKDLMVNQTPEHISKPEGANLTLECRFRIVNDPNATDVRWYRNGTELTSSRDSLRIEVNRERGFASLTLKKAAVSDSGNYTCQVESRSRNLTQSGNTSRVVITTTDLADKNEEQDKQLGSRLAAVGGWAGGGAAILLLLVVVAGIIMWKRRSKVNESEPDTSPAKKPGLHPLASQRSEVTYADLHFHKREVQPDAEVVYAEVRAPQKQQACKDANQMRPKGKQRR</sequence>
<dbReference type="GeneID" id="129343821"/>
<dbReference type="SMART" id="SM00409">
    <property type="entry name" value="IG"/>
    <property type="match status" value="2"/>
</dbReference>
<evidence type="ECO:0000313" key="6">
    <source>
        <dbReference type="Proteomes" id="UP001190640"/>
    </source>
</evidence>
<evidence type="ECO:0000313" key="7">
    <source>
        <dbReference type="RefSeq" id="XP_054856165.1"/>
    </source>
</evidence>
<proteinExistence type="predicted"/>
<feature type="transmembrane region" description="Helical" evidence="3">
    <location>
        <begin position="286"/>
        <end position="309"/>
    </location>
</feature>
<reference evidence="7" key="1">
    <citation type="submission" date="2025-08" db="UniProtKB">
        <authorList>
            <consortium name="RefSeq"/>
        </authorList>
    </citation>
    <scope>IDENTIFICATION</scope>
    <source>
        <tissue evidence="7">Blood</tissue>
    </source>
</reference>
<dbReference type="SMART" id="SM00408">
    <property type="entry name" value="IGc2"/>
    <property type="match status" value="2"/>
</dbReference>
<evidence type="ECO:0000256" key="1">
    <source>
        <dbReference type="ARBA" id="ARBA00023319"/>
    </source>
</evidence>
<keyword evidence="3" id="KW-0472">Membrane</keyword>
<dbReference type="KEGG" id="emc:129343821"/>
<keyword evidence="1" id="KW-0393">Immunoglobulin domain</keyword>
<dbReference type="GO" id="GO:0019815">
    <property type="term" value="C:B cell receptor complex"/>
    <property type="evidence" value="ECO:0007669"/>
    <property type="project" value="TreeGrafter"/>
</dbReference>
<feature type="chain" id="PRO_5041721462" evidence="4">
    <location>
        <begin position="25"/>
        <end position="386"/>
    </location>
</feature>
<dbReference type="RefSeq" id="XP_054856165.1">
    <property type="nucleotide sequence ID" value="XM_055000190.1"/>
</dbReference>
<dbReference type="GO" id="GO:0009897">
    <property type="term" value="C:external side of plasma membrane"/>
    <property type="evidence" value="ECO:0007669"/>
    <property type="project" value="TreeGrafter"/>
</dbReference>
<protein>
    <submittedName>
        <fullName evidence="7">Titin-like</fullName>
    </submittedName>
</protein>
<dbReference type="InterPro" id="IPR003599">
    <property type="entry name" value="Ig_sub"/>
</dbReference>
<organism evidence="6 7">
    <name type="scientific">Eublepharis macularius</name>
    <name type="common">Leopard gecko</name>
    <name type="synonym">Cyrtodactylus macularius</name>
    <dbReference type="NCBI Taxonomy" id="481883"/>
    <lineage>
        <taxon>Eukaryota</taxon>
        <taxon>Metazoa</taxon>
        <taxon>Chordata</taxon>
        <taxon>Craniata</taxon>
        <taxon>Vertebrata</taxon>
        <taxon>Euteleostomi</taxon>
        <taxon>Lepidosauria</taxon>
        <taxon>Squamata</taxon>
        <taxon>Bifurcata</taxon>
        <taxon>Gekkota</taxon>
        <taxon>Eublepharidae</taxon>
        <taxon>Eublepharinae</taxon>
        <taxon>Eublepharis</taxon>
    </lineage>
</organism>
<evidence type="ECO:0000256" key="4">
    <source>
        <dbReference type="SAM" id="SignalP"/>
    </source>
</evidence>
<evidence type="ECO:0000256" key="2">
    <source>
        <dbReference type="SAM" id="MobiDB-lite"/>
    </source>
</evidence>
<name>A0AA97KDD6_EUBMA</name>
<dbReference type="Proteomes" id="UP001190640">
    <property type="component" value="Chromosome 16"/>
</dbReference>
<dbReference type="InterPro" id="IPR013783">
    <property type="entry name" value="Ig-like_fold"/>
</dbReference>
<dbReference type="PROSITE" id="PS50835">
    <property type="entry name" value="IG_LIKE"/>
    <property type="match status" value="2"/>
</dbReference>
<keyword evidence="4" id="KW-0732">Signal</keyword>
<gene>
    <name evidence="7" type="primary">LOC129343821</name>
</gene>
<dbReference type="SUPFAM" id="SSF48726">
    <property type="entry name" value="Immunoglobulin"/>
    <property type="match status" value="2"/>
</dbReference>